<dbReference type="PROSITE" id="PS51679">
    <property type="entry name" value="SAM_MT_C5"/>
    <property type="match status" value="1"/>
</dbReference>
<dbReference type="AlphaFoldDB" id="A0AAD2CQW8"/>
<evidence type="ECO:0000256" key="2">
    <source>
        <dbReference type="ARBA" id="ARBA00022603"/>
    </source>
</evidence>
<feature type="region of interest" description="Disordered" evidence="6">
    <location>
        <begin position="1"/>
        <end position="32"/>
    </location>
</feature>
<evidence type="ECO:0000256" key="3">
    <source>
        <dbReference type="ARBA" id="ARBA00022679"/>
    </source>
</evidence>
<name>A0AAD2CQW8_9STRA</name>
<keyword evidence="4 5" id="KW-0949">S-adenosyl-L-methionine</keyword>
<dbReference type="GO" id="GO:0003886">
    <property type="term" value="F:DNA (cytosine-5-)-methyltransferase activity"/>
    <property type="evidence" value="ECO:0007669"/>
    <property type="project" value="UniProtKB-EC"/>
</dbReference>
<dbReference type="GO" id="GO:0032259">
    <property type="term" value="P:methylation"/>
    <property type="evidence" value="ECO:0007669"/>
    <property type="project" value="UniProtKB-KW"/>
</dbReference>
<dbReference type="PANTHER" id="PTHR10629">
    <property type="entry name" value="CYTOSINE-SPECIFIC METHYLTRANSFERASE"/>
    <property type="match status" value="1"/>
</dbReference>
<reference evidence="7" key="1">
    <citation type="submission" date="2023-08" db="EMBL/GenBank/DDBJ databases">
        <authorList>
            <person name="Audoor S."/>
            <person name="Bilcke G."/>
        </authorList>
    </citation>
    <scope>NUCLEOTIDE SEQUENCE</scope>
</reference>
<dbReference type="SUPFAM" id="SSF53335">
    <property type="entry name" value="S-adenosyl-L-methionine-dependent methyltransferases"/>
    <property type="match status" value="1"/>
</dbReference>
<feature type="region of interest" description="Disordered" evidence="6">
    <location>
        <begin position="82"/>
        <end position="106"/>
    </location>
</feature>
<evidence type="ECO:0000313" key="7">
    <source>
        <dbReference type="EMBL" id="CAJ1941205.1"/>
    </source>
</evidence>
<dbReference type="GO" id="GO:0003677">
    <property type="term" value="F:DNA binding"/>
    <property type="evidence" value="ECO:0007669"/>
    <property type="project" value="TreeGrafter"/>
</dbReference>
<dbReference type="EMBL" id="CAKOGP040001001">
    <property type="protein sequence ID" value="CAJ1941205.1"/>
    <property type="molecule type" value="Genomic_DNA"/>
</dbReference>
<feature type="compositionally biased region" description="Acidic residues" evidence="6">
    <location>
        <begin position="18"/>
        <end position="32"/>
    </location>
</feature>
<evidence type="ECO:0000256" key="1">
    <source>
        <dbReference type="ARBA" id="ARBA00011975"/>
    </source>
</evidence>
<proteinExistence type="inferred from homology"/>
<gene>
    <name evidence="7" type="ORF">CYCCA115_LOCUS7405</name>
</gene>
<dbReference type="Gene3D" id="3.90.120.10">
    <property type="entry name" value="DNA Methylase, subunit A, domain 2"/>
    <property type="match status" value="1"/>
</dbReference>
<keyword evidence="2 5" id="KW-0489">Methyltransferase</keyword>
<dbReference type="Proteomes" id="UP001295423">
    <property type="component" value="Unassembled WGS sequence"/>
</dbReference>
<evidence type="ECO:0000256" key="5">
    <source>
        <dbReference type="PROSITE-ProRule" id="PRU01016"/>
    </source>
</evidence>
<evidence type="ECO:0000313" key="8">
    <source>
        <dbReference type="Proteomes" id="UP001295423"/>
    </source>
</evidence>
<comment type="similarity">
    <text evidence="5">Belongs to the class I-like SAM-binding methyltransferase superfamily. C5-methyltransferase family.</text>
</comment>
<feature type="compositionally biased region" description="Acidic residues" evidence="6">
    <location>
        <begin position="86"/>
        <end position="96"/>
    </location>
</feature>
<sequence>MVQTTLTQKFRRVNPEKGDDDSNIDQDDADAEELDESAVHLTQVELQSFTQKWDIFTQYYDEDNEVPDDQPDRIDFSQAQLTQPAADEEENAVEEEEVHHQRGPKRTRHNEFHLASLIQRVPVDTENKWHLDVDGTWKMFKVGERFSIGAQVDTRHPEIVYTIQDFFHDPKVGKMAMCHVAILAQATFIGKENPVFSVRDFEKKFGSRYVSCRYSQTKPLRKLHRIIDTTGIVAPNVYFDPPTRQTKRPGWTNAFSFNQSFGTNETCLIAESPNALDGFAGGGGVSHALELAGFKVTHAIDNEPIAVATLKLNHIPEDTRVVDQDINSFIDDALEAHANPNDPYNCDGTVHVHLSPPCQGFSRMNTTESEASKEKNNQLSLTFPRLVIGIKSTTGSFENVTGMLDDDRVHYVQRIAYEFIMNDDQVRVGILDSSEYGDPQKRQRVVMFVSKKGWKLPDLPEPTHGPARPLEPLQTPKDAIGDLEQVIPRNKPGILALPPRKSGSDGSERIIEVDHHVIMKSDDDRDCYSKTDSLVANKPANTVLCGHAIKQYKLNRACTNLEGARLQSFPDDYKFAGNPKQVQKQIGNAVPICLGTAIAKAVYSVYDVDPYLFDSPPDDALELPKKDVIP</sequence>
<dbReference type="EC" id="2.1.1.37" evidence="1"/>
<protein>
    <recommendedName>
        <fullName evidence="1">DNA (cytosine-5-)-methyltransferase</fullName>
        <ecNumber evidence="1">2.1.1.37</ecNumber>
    </recommendedName>
</protein>
<dbReference type="Pfam" id="PF00145">
    <property type="entry name" value="DNA_methylase"/>
    <property type="match status" value="1"/>
</dbReference>
<dbReference type="PROSITE" id="PS00095">
    <property type="entry name" value="C5_MTASE_2"/>
    <property type="match status" value="1"/>
</dbReference>
<dbReference type="InterPro" id="IPR029063">
    <property type="entry name" value="SAM-dependent_MTases_sf"/>
</dbReference>
<organism evidence="7 8">
    <name type="scientific">Cylindrotheca closterium</name>
    <dbReference type="NCBI Taxonomy" id="2856"/>
    <lineage>
        <taxon>Eukaryota</taxon>
        <taxon>Sar</taxon>
        <taxon>Stramenopiles</taxon>
        <taxon>Ochrophyta</taxon>
        <taxon>Bacillariophyta</taxon>
        <taxon>Bacillariophyceae</taxon>
        <taxon>Bacillariophycidae</taxon>
        <taxon>Bacillariales</taxon>
        <taxon>Bacillariaceae</taxon>
        <taxon>Cylindrotheca</taxon>
    </lineage>
</organism>
<comment type="caution">
    <text evidence="7">The sequence shown here is derived from an EMBL/GenBank/DDBJ whole genome shotgun (WGS) entry which is preliminary data.</text>
</comment>
<dbReference type="PANTHER" id="PTHR10629:SF52">
    <property type="entry name" value="DNA (CYTOSINE-5)-METHYLTRANSFERASE 1"/>
    <property type="match status" value="1"/>
</dbReference>
<keyword evidence="8" id="KW-1185">Reference proteome</keyword>
<keyword evidence="3 5" id="KW-0808">Transferase</keyword>
<dbReference type="InterPro" id="IPR031303">
    <property type="entry name" value="C5_meth_CS"/>
</dbReference>
<dbReference type="GO" id="GO:0005634">
    <property type="term" value="C:nucleus"/>
    <property type="evidence" value="ECO:0007669"/>
    <property type="project" value="TreeGrafter"/>
</dbReference>
<feature type="active site" evidence="5">
    <location>
        <position position="358"/>
    </location>
</feature>
<accession>A0AAD2CQW8</accession>
<dbReference type="Gene3D" id="3.40.50.150">
    <property type="entry name" value="Vaccinia Virus protein VP39"/>
    <property type="match status" value="1"/>
</dbReference>
<dbReference type="InterPro" id="IPR050390">
    <property type="entry name" value="C5-Methyltransferase"/>
</dbReference>
<evidence type="ECO:0000256" key="4">
    <source>
        <dbReference type="ARBA" id="ARBA00022691"/>
    </source>
</evidence>
<dbReference type="InterPro" id="IPR001525">
    <property type="entry name" value="C5_MeTfrase"/>
</dbReference>
<evidence type="ECO:0000256" key="6">
    <source>
        <dbReference type="SAM" id="MobiDB-lite"/>
    </source>
</evidence>
<dbReference type="GO" id="GO:0044027">
    <property type="term" value="P:negative regulation of gene expression via chromosomal CpG island methylation"/>
    <property type="evidence" value="ECO:0007669"/>
    <property type="project" value="TreeGrafter"/>
</dbReference>